<proteinExistence type="predicted"/>
<reference evidence="3" key="1">
    <citation type="journal article" date="2014" name="Proc. Natl. Acad. Sci. U.S.A.">
        <title>Extensive sampling of basidiomycete genomes demonstrates inadequacy of the white-rot/brown-rot paradigm for wood decay fungi.</title>
        <authorList>
            <person name="Riley R."/>
            <person name="Salamov A.A."/>
            <person name="Brown D.W."/>
            <person name="Nagy L.G."/>
            <person name="Floudas D."/>
            <person name="Held B.W."/>
            <person name="Levasseur A."/>
            <person name="Lombard V."/>
            <person name="Morin E."/>
            <person name="Otillar R."/>
            <person name="Lindquist E.A."/>
            <person name="Sun H."/>
            <person name="LaButti K.M."/>
            <person name="Schmutz J."/>
            <person name="Jabbour D."/>
            <person name="Luo H."/>
            <person name="Baker S.E."/>
            <person name="Pisabarro A.G."/>
            <person name="Walton J.D."/>
            <person name="Blanchette R.A."/>
            <person name="Henrissat B."/>
            <person name="Martin F."/>
            <person name="Cullen D."/>
            <person name="Hibbett D.S."/>
            <person name="Grigoriev I.V."/>
        </authorList>
    </citation>
    <scope>NUCLEOTIDE SEQUENCE [LARGE SCALE GENOMIC DNA]</scope>
    <source>
        <strain evidence="3">MUCL 33604</strain>
    </source>
</reference>
<dbReference type="AlphaFoldDB" id="A0A067QK57"/>
<dbReference type="Pfam" id="PF15370">
    <property type="entry name" value="NOPCHAP1"/>
    <property type="match status" value="1"/>
</dbReference>
<dbReference type="GO" id="GO:0062064">
    <property type="term" value="F:box C/D methylation guide snoRNP complex binding"/>
    <property type="evidence" value="ECO:0007669"/>
    <property type="project" value="TreeGrafter"/>
</dbReference>
<sequence>MQNTNPSSGEPRRIEGELLEVEDPETRQTRIQSLLENLNTSPSSAPPTGPPRFDFGDRSTYQVDPPSELLNRVQSFLPQLASSNAELLARAREDPRSVDIENVRRGEGYIQMNLGLGVFEDRSARPSTAPATEQTTEGSPPRSPRERDSSSSTSTLSSDSDENSESDSGSESDEEEDSDPDNSDSNSDSDSDGFSSLEGSQDSDSDGGSENNNLVETGPRLIRPLPRRARAPEPQRPGIVVLGETDHGGDGEGDDVGRRDADGGVVTSH</sequence>
<dbReference type="Proteomes" id="UP000027265">
    <property type="component" value="Unassembled WGS sequence"/>
</dbReference>
<evidence type="ECO:0000313" key="3">
    <source>
        <dbReference type="Proteomes" id="UP000027265"/>
    </source>
</evidence>
<feature type="compositionally biased region" description="Basic and acidic residues" evidence="1">
    <location>
        <begin position="244"/>
        <end position="262"/>
    </location>
</feature>
<dbReference type="STRING" id="933084.A0A067QK57"/>
<feature type="region of interest" description="Disordered" evidence="1">
    <location>
        <begin position="1"/>
        <end position="64"/>
    </location>
</feature>
<keyword evidence="3" id="KW-1185">Reference proteome</keyword>
<gene>
    <name evidence="2" type="ORF">JAAARDRAFT_28979</name>
</gene>
<feature type="compositionally biased region" description="Acidic residues" evidence="1">
    <location>
        <begin position="159"/>
        <end position="191"/>
    </location>
</feature>
<evidence type="ECO:0000313" key="2">
    <source>
        <dbReference type="EMBL" id="KDQ62986.1"/>
    </source>
</evidence>
<feature type="compositionally biased region" description="Basic and acidic residues" evidence="1">
    <location>
        <begin position="89"/>
        <end position="107"/>
    </location>
</feature>
<organism evidence="2 3">
    <name type="scientific">Jaapia argillacea MUCL 33604</name>
    <dbReference type="NCBI Taxonomy" id="933084"/>
    <lineage>
        <taxon>Eukaryota</taxon>
        <taxon>Fungi</taxon>
        <taxon>Dikarya</taxon>
        <taxon>Basidiomycota</taxon>
        <taxon>Agaricomycotina</taxon>
        <taxon>Agaricomycetes</taxon>
        <taxon>Agaricomycetidae</taxon>
        <taxon>Jaapiales</taxon>
        <taxon>Jaapiaceae</taxon>
        <taxon>Jaapia</taxon>
    </lineage>
</organism>
<accession>A0A067QK57</accession>
<dbReference type="EMBL" id="KL197710">
    <property type="protein sequence ID" value="KDQ62986.1"/>
    <property type="molecule type" value="Genomic_DNA"/>
</dbReference>
<dbReference type="GO" id="GO:0000492">
    <property type="term" value="P:box C/D snoRNP assembly"/>
    <property type="evidence" value="ECO:0007669"/>
    <property type="project" value="InterPro"/>
</dbReference>
<protein>
    <submittedName>
        <fullName evidence="2">Uncharacterized protein</fullName>
    </submittedName>
</protein>
<dbReference type="OrthoDB" id="1112980at2759"/>
<dbReference type="PANTHER" id="PTHR28674">
    <property type="entry name" value="SIMILAR TO DNA SEGMENT, CHR 10, WAYNE STATE UNIVERSITY 102,-EXPRESSED"/>
    <property type="match status" value="1"/>
</dbReference>
<dbReference type="InParanoid" id="A0A067QK57"/>
<name>A0A067QK57_9AGAM</name>
<dbReference type="InterPro" id="IPR027921">
    <property type="entry name" value="NOPCHAP1"/>
</dbReference>
<dbReference type="PANTHER" id="PTHR28674:SF1">
    <property type="entry name" value="NOP PROTEIN CHAPERONE 1"/>
    <property type="match status" value="1"/>
</dbReference>
<evidence type="ECO:0000256" key="1">
    <source>
        <dbReference type="SAM" id="MobiDB-lite"/>
    </source>
</evidence>
<feature type="region of interest" description="Disordered" evidence="1">
    <location>
        <begin position="89"/>
        <end position="269"/>
    </location>
</feature>
<dbReference type="HOGENOM" id="CLU_108136_0_0_1"/>
<feature type="compositionally biased region" description="Low complexity" evidence="1">
    <location>
        <begin position="208"/>
        <end position="224"/>
    </location>
</feature>
<feature type="compositionally biased region" description="Polar residues" evidence="1">
    <location>
        <begin position="125"/>
        <end position="135"/>
    </location>
</feature>
<feature type="compositionally biased region" description="Polar residues" evidence="1">
    <location>
        <begin position="29"/>
        <end position="39"/>
    </location>
</feature>